<name>A0A397S5B1_9GLOM</name>
<dbReference type="PANTHER" id="PTHR44329:SF288">
    <property type="entry name" value="MITOGEN-ACTIVATED PROTEIN KINASE KINASE KINASE 20"/>
    <property type="match status" value="1"/>
</dbReference>
<dbReference type="PANTHER" id="PTHR44329">
    <property type="entry name" value="SERINE/THREONINE-PROTEIN KINASE TNNI3K-RELATED"/>
    <property type="match status" value="1"/>
</dbReference>
<evidence type="ECO:0000313" key="7">
    <source>
        <dbReference type="Proteomes" id="UP000265703"/>
    </source>
</evidence>
<keyword evidence="7" id="KW-1185">Reference proteome</keyword>
<dbReference type="InterPro" id="IPR001245">
    <property type="entry name" value="Ser-Thr/Tyr_kinase_cat_dom"/>
</dbReference>
<comment type="caution">
    <text evidence="6">The sequence shown here is derived from an EMBL/GenBank/DDBJ whole genome shotgun (WGS) entry which is preliminary data.</text>
</comment>
<dbReference type="PRINTS" id="PR00109">
    <property type="entry name" value="TYRKINASE"/>
</dbReference>
<dbReference type="Gene3D" id="1.10.510.10">
    <property type="entry name" value="Transferase(Phosphotransferase) domain 1"/>
    <property type="match status" value="1"/>
</dbReference>
<feature type="domain" description="Protein kinase" evidence="5">
    <location>
        <begin position="319"/>
        <end position="582"/>
    </location>
</feature>
<dbReference type="InterPro" id="IPR000719">
    <property type="entry name" value="Prot_kinase_dom"/>
</dbReference>
<dbReference type="InterPro" id="IPR051681">
    <property type="entry name" value="Ser/Thr_Kinases-Pseudokinases"/>
</dbReference>
<dbReference type="AlphaFoldDB" id="A0A397S5B1"/>
<evidence type="ECO:0000256" key="1">
    <source>
        <dbReference type="ARBA" id="ARBA00022679"/>
    </source>
</evidence>
<evidence type="ECO:0000256" key="3">
    <source>
        <dbReference type="ARBA" id="ARBA00022777"/>
    </source>
</evidence>
<organism evidence="6 7">
    <name type="scientific">Glomus cerebriforme</name>
    <dbReference type="NCBI Taxonomy" id="658196"/>
    <lineage>
        <taxon>Eukaryota</taxon>
        <taxon>Fungi</taxon>
        <taxon>Fungi incertae sedis</taxon>
        <taxon>Mucoromycota</taxon>
        <taxon>Glomeromycotina</taxon>
        <taxon>Glomeromycetes</taxon>
        <taxon>Glomerales</taxon>
        <taxon>Glomeraceae</taxon>
        <taxon>Glomus</taxon>
    </lineage>
</organism>
<dbReference type="Pfam" id="PF07714">
    <property type="entry name" value="PK_Tyr_Ser-Thr"/>
    <property type="match status" value="1"/>
</dbReference>
<reference evidence="6 7" key="1">
    <citation type="submission" date="2018-06" db="EMBL/GenBank/DDBJ databases">
        <title>Comparative genomics reveals the genomic features of Rhizophagus irregularis, R. cerebriforme, R. diaphanum and Gigaspora rosea, and their symbiotic lifestyle signature.</title>
        <authorList>
            <person name="Morin E."/>
            <person name="San Clemente H."/>
            <person name="Chen E.C.H."/>
            <person name="De La Providencia I."/>
            <person name="Hainaut M."/>
            <person name="Kuo A."/>
            <person name="Kohler A."/>
            <person name="Murat C."/>
            <person name="Tang N."/>
            <person name="Roy S."/>
            <person name="Loubradou J."/>
            <person name="Henrissat B."/>
            <person name="Grigoriev I.V."/>
            <person name="Corradi N."/>
            <person name="Roux C."/>
            <person name="Martin F.M."/>
        </authorList>
    </citation>
    <scope>NUCLEOTIDE SEQUENCE [LARGE SCALE GENOMIC DNA]</scope>
    <source>
        <strain evidence="6 7">DAOM 227022</strain>
    </source>
</reference>
<dbReference type="GO" id="GO:0005524">
    <property type="term" value="F:ATP binding"/>
    <property type="evidence" value="ECO:0007669"/>
    <property type="project" value="UniProtKB-KW"/>
</dbReference>
<evidence type="ECO:0000259" key="5">
    <source>
        <dbReference type="PROSITE" id="PS50011"/>
    </source>
</evidence>
<dbReference type="InterPro" id="IPR011009">
    <property type="entry name" value="Kinase-like_dom_sf"/>
</dbReference>
<dbReference type="Proteomes" id="UP000265703">
    <property type="component" value="Unassembled WGS sequence"/>
</dbReference>
<dbReference type="GO" id="GO:0004674">
    <property type="term" value="F:protein serine/threonine kinase activity"/>
    <property type="evidence" value="ECO:0007669"/>
    <property type="project" value="TreeGrafter"/>
</dbReference>
<keyword evidence="1" id="KW-0808">Transferase</keyword>
<keyword evidence="4" id="KW-0067">ATP-binding</keyword>
<gene>
    <name evidence="6" type="ORF">C1645_881738</name>
</gene>
<keyword evidence="2" id="KW-0547">Nucleotide-binding</keyword>
<dbReference type="PROSITE" id="PS50011">
    <property type="entry name" value="PROTEIN_KINASE_DOM"/>
    <property type="match status" value="1"/>
</dbReference>
<protein>
    <submittedName>
        <fullName evidence="6">Kinase-like domain-containing protein</fullName>
    </submittedName>
</protein>
<dbReference type="OrthoDB" id="2340673at2759"/>
<evidence type="ECO:0000256" key="2">
    <source>
        <dbReference type="ARBA" id="ARBA00022741"/>
    </source>
</evidence>
<evidence type="ECO:0000256" key="4">
    <source>
        <dbReference type="ARBA" id="ARBA00022840"/>
    </source>
</evidence>
<keyword evidence="3 6" id="KW-0418">Kinase</keyword>
<evidence type="ECO:0000313" key="6">
    <source>
        <dbReference type="EMBL" id="RIA81188.1"/>
    </source>
</evidence>
<dbReference type="SUPFAM" id="SSF56112">
    <property type="entry name" value="Protein kinase-like (PK-like)"/>
    <property type="match status" value="1"/>
</dbReference>
<sequence>MELLNKNDENSFDPTPKLKSSPIPITFVSFNCNDDKCIYCGEKYSEALFSSQRFCKKCLSRYITDTTDNDKYLDVYFRMKLECNKHEIGRTKEPQNIQECCANCLEILLFKQIPVYLIYNRLPVYTSIYNNVIESEKYCNLCKSLYQGTDQKEIYSFKLCSGCYRISFGWIESTLTKKLIPIIYLPWWENSSNCIACRSKLNLKSDCQKYCTYCLIFHIGCRYCLTTNVIFGPTKQSQCKKCNIITLILGISCISSGNCYLDDFLLNSRFDIKNPGINKFADKIKNLGNYFKPCEIVSSIYPNYKKPENIMKLIPYFLFTNVKKIAEGGFGIIYRATWINRTVILKKCKNSQDISKDFLNELKSIQHCYKINHHIIEAYGVTRDPDSGDYMLVMQYASEGDLHKYLQKDFINISWNKQKLHMLWQISKGLETIHKADFIHRDFHSGNILSVGHRIDYINRNHNWKIGDLGLSQPANNTSSNNDIYGVIPYIAPEIFKGTAFSKESDVYCMGMIMWELTTGCKPFANVEHDIHLILKILDGERPKITEDTPDCYADLMKSCWDPDPKKRPSIRKIRNTFGSWFHRNNNTAKQFNQAEIKRKELINLKKLGPEFAEKPNPNAIYTSRPLNYTSVELALDISFSSSPNSNSMIQNSSTIWHPNANYNRSSNTLATVATSPKKRNIEESNIETHNNNDYTSVELALDISFSSSPNSDSMIQNSSTIWHINANYNSSSNTLATVATSLKKRNIEESNIETHNNNDTYRD</sequence>
<proteinExistence type="predicted"/>
<dbReference type="EMBL" id="QKYT01000834">
    <property type="protein sequence ID" value="RIA81188.1"/>
    <property type="molecule type" value="Genomic_DNA"/>
</dbReference>
<dbReference type="STRING" id="658196.A0A397S5B1"/>
<accession>A0A397S5B1</accession>